<dbReference type="GO" id="GO:0003964">
    <property type="term" value="F:RNA-directed DNA polymerase activity"/>
    <property type="evidence" value="ECO:0007669"/>
    <property type="project" value="UniProtKB-KW"/>
</dbReference>
<evidence type="ECO:0000313" key="8">
    <source>
        <dbReference type="EMBL" id="KAK1806240.1"/>
    </source>
</evidence>
<keyword evidence="3" id="KW-0540">Nuclease</keyword>
<feature type="domain" description="Reverse transcriptase RNase H-like" evidence="7">
    <location>
        <begin position="9"/>
        <end position="114"/>
    </location>
</feature>
<dbReference type="Gene3D" id="3.10.20.370">
    <property type="match status" value="1"/>
</dbReference>
<dbReference type="PANTHER" id="PTHR34072">
    <property type="entry name" value="ENZYMATIC POLYPROTEIN-RELATED"/>
    <property type="match status" value="1"/>
</dbReference>
<dbReference type="Proteomes" id="UP001239994">
    <property type="component" value="Unassembled WGS sequence"/>
</dbReference>
<evidence type="ECO:0000256" key="5">
    <source>
        <dbReference type="ARBA" id="ARBA00022801"/>
    </source>
</evidence>
<name>A0AAD8ZZR8_9TELE</name>
<proteinExistence type="predicted"/>
<dbReference type="CDD" id="cd09274">
    <property type="entry name" value="RNase_HI_RT_Ty3"/>
    <property type="match status" value="1"/>
</dbReference>
<evidence type="ECO:0000256" key="2">
    <source>
        <dbReference type="ARBA" id="ARBA00022695"/>
    </source>
</evidence>
<evidence type="ECO:0000256" key="1">
    <source>
        <dbReference type="ARBA" id="ARBA00022679"/>
    </source>
</evidence>
<keyword evidence="6" id="KW-0695">RNA-directed DNA polymerase</keyword>
<keyword evidence="5" id="KW-0378">Hydrolase</keyword>
<evidence type="ECO:0000313" key="9">
    <source>
        <dbReference type="Proteomes" id="UP001239994"/>
    </source>
</evidence>
<evidence type="ECO:0000256" key="6">
    <source>
        <dbReference type="ARBA" id="ARBA00022918"/>
    </source>
</evidence>
<keyword evidence="4" id="KW-0255">Endonuclease</keyword>
<keyword evidence="1" id="KW-0808">Transferase</keyword>
<gene>
    <name evidence="8" type="ORF">P4O66_000120</name>
</gene>
<keyword evidence="9" id="KW-1185">Reference proteome</keyword>
<dbReference type="EMBL" id="JAROKS010000001">
    <property type="protein sequence ID" value="KAK1806240.1"/>
    <property type="molecule type" value="Genomic_DNA"/>
</dbReference>
<dbReference type="InterPro" id="IPR043502">
    <property type="entry name" value="DNA/RNA_pol_sf"/>
</dbReference>
<dbReference type="InterPro" id="IPR041373">
    <property type="entry name" value="RT_RNaseH"/>
</dbReference>
<dbReference type="AlphaFoldDB" id="A0AAD8ZZR8"/>
<organism evidence="8 9">
    <name type="scientific">Electrophorus voltai</name>
    <dbReference type="NCBI Taxonomy" id="2609070"/>
    <lineage>
        <taxon>Eukaryota</taxon>
        <taxon>Metazoa</taxon>
        <taxon>Chordata</taxon>
        <taxon>Craniata</taxon>
        <taxon>Vertebrata</taxon>
        <taxon>Euteleostomi</taxon>
        <taxon>Actinopterygii</taxon>
        <taxon>Neopterygii</taxon>
        <taxon>Teleostei</taxon>
        <taxon>Ostariophysi</taxon>
        <taxon>Gymnotiformes</taxon>
        <taxon>Gymnotoidei</taxon>
        <taxon>Gymnotidae</taxon>
        <taxon>Electrophorus</taxon>
    </lineage>
</organism>
<evidence type="ECO:0000256" key="3">
    <source>
        <dbReference type="ARBA" id="ARBA00022722"/>
    </source>
</evidence>
<dbReference type="SUPFAM" id="SSF56672">
    <property type="entry name" value="DNA/RNA polymerases"/>
    <property type="match status" value="1"/>
</dbReference>
<evidence type="ECO:0000256" key="4">
    <source>
        <dbReference type="ARBA" id="ARBA00022759"/>
    </source>
</evidence>
<comment type="caution">
    <text evidence="8">The sequence shown here is derived from an EMBL/GenBank/DDBJ whole genome shotgun (WGS) entry which is preliminary data.</text>
</comment>
<dbReference type="Pfam" id="PF17917">
    <property type="entry name" value="RT_RNaseH"/>
    <property type="match status" value="1"/>
</dbReference>
<dbReference type="GO" id="GO:0004519">
    <property type="term" value="F:endonuclease activity"/>
    <property type="evidence" value="ECO:0007669"/>
    <property type="project" value="UniProtKB-KW"/>
</dbReference>
<accession>A0AAD8ZZR8</accession>
<reference evidence="8" key="1">
    <citation type="submission" date="2023-03" db="EMBL/GenBank/DDBJ databases">
        <title>Electrophorus voltai genome.</title>
        <authorList>
            <person name="Bian C."/>
        </authorList>
    </citation>
    <scope>NUCLEOTIDE SEQUENCE</scope>
    <source>
        <strain evidence="8">CB-2022</strain>
        <tissue evidence="8">Muscle</tissue>
    </source>
</reference>
<dbReference type="FunFam" id="3.10.20.370:FF:000003">
    <property type="entry name" value="Transposon Tf2-6 polyprotein"/>
    <property type="match status" value="1"/>
</dbReference>
<evidence type="ECO:0000259" key="7">
    <source>
        <dbReference type="Pfam" id="PF17917"/>
    </source>
</evidence>
<keyword evidence="2" id="KW-0548">Nucleotidyltransferase</keyword>
<dbReference type="PANTHER" id="PTHR34072:SF42">
    <property type="entry name" value="INTEGRASE CATALYTIC DOMAIN-CONTAINING PROTEIN"/>
    <property type="match status" value="1"/>
</dbReference>
<protein>
    <recommendedName>
        <fullName evidence="7">Reverse transcriptase RNase H-like domain-containing protein</fullName>
    </recommendedName>
</protein>
<sequence length="135" mass="15774">MAPILWLPDAERPFIVQVDASDVGVGAVLSQRSEVDKRLHPCTYFSRCLSPAEQKYDVGDHELLVVKLALKEWRHWLERAKHPFLVWTDHKNYIEQAKQLNPRQARWGLFFAQFDFTLSYRPGTKNIKPDALSRQ</sequence>
<dbReference type="GO" id="GO:0016787">
    <property type="term" value="F:hydrolase activity"/>
    <property type="evidence" value="ECO:0007669"/>
    <property type="project" value="UniProtKB-KW"/>
</dbReference>